<dbReference type="PANTHER" id="PTHR46708:SF2">
    <property type="entry name" value="FIBRONECTIN TYPE-III DOMAIN-CONTAINING PROTEIN"/>
    <property type="match status" value="1"/>
</dbReference>
<dbReference type="SUPFAM" id="SSF49265">
    <property type="entry name" value="Fibronectin type III"/>
    <property type="match status" value="5"/>
</dbReference>
<feature type="domain" description="SLH" evidence="4">
    <location>
        <begin position="2055"/>
        <end position="2115"/>
    </location>
</feature>
<dbReference type="PROSITE" id="PS51272">
    <property type="entry name" value="SLH"/>
    <property type="match status" value="3"/>
</dbReference>
<feature type="compositionally biased region" description="Polar residues" evidence="2">
    <location>
        <begin position="1943"/>
        <end position="1952"/>
    </location>
</feature>
<dbReference type="InterPro" id="IPR003961">
    <property type="entry name" value="FN3_dom"/>
</dbReference>
<feature type="region of interest" description="Disordered" evidence="2">
    <location>
        <begin position="1940"/>
        <end position="1995"/>
    </location>
</feature>
<feature type="domain" description="Fibronectin type-III" evidence="3">
    <location>
        <begin position="1363"/>
        <end position="1449"/>
    </location>
</feature>
<dbReference type="InterPro" id="IPR058094">
    <property type="entry name" value="Ig-like_OmpL47-like"/>
</dbReference>
<organism evidence="5 6">
    <name type="scientific">Paenibacillus amylolyticus</name>
    <dbReference type="NCBI Taxonomy" id="1451"/>
    <lineage>
        <taxon>Bacteria</taxon>
        <taxon>Bacillati</taxon>
        <taxon>Bacillota</taxon>
        <taxon>Bacilli</taxon>
        <taxon>Bacillales</taxon>
        <taxon>Paenibacillaceae</taxon>
        <taxon>Paenibacillus</taxon>
    </lineage>
</organism>
<dbReference type="Gene3D" id="2.60.40.10">
    <property type="entry name" value="Immunoglobulins"/>
    <property type="match status" value="7"/>
</dbReference>
<dbReference type="CDD" id="cd00063">
    <property type="entry name" value="FN3"/>
    <property type="match status" value="6"/>
</dbReference>
<feature type="domain" description="SLH" evidence="4">
    <location>
        <begin position="2116"/>
        <end position="2177"/>
    </location>
</feature>
<evidence type="ECO:0000259" key="3">
    <source>
        <dbReference type="PROSITE" id="PS50853"/>
    </source>
</evidence>
<dbReference type="PROSITE" id="PS50853">
    <property type="entry name" value="FN3"/>
    <property type="match status" value="5"/>
</dbReference>
<dbReference type="PANTHER" id="PTHR46708">
    <property type="entry name" value="TENASCIN"/>
    <property type="match status" value="1"/>
</dbReference>
<keyword evidence="1" id="KW-0677">Repeat</keyword>
<dbReference type="InterPro" id="IPR036116">
    <property type="entry name" value="FN3_sf"/>
</dbReference>
<feature type="domain" description="Fibronectin type-III" evidence="3">
    <location>
        <begin position="1281"/>
        <end position="1362"/>
    </location>
</feature>
<dbReference type="InterPro" id="IPR050991">
    <property type="entry name" value="ECM_Regulatory_Proteins"/>
</dbReference>
<feature type="domain" description="Fibronectin type-III" evidence="3">
    <location>
        <begin position="1104"/>
        <end position="1194"/>
    </location>
</feature>
<keyword evidence="5" id="KW-0614">Plasmid</keyword>
<feature type="domain" description="Fibronectin type-III" evidence="3">
    <location>
        <begin position="1694"/>
        <end position="1780"/>
    </location>
</feature>
<feature type="compositionally biased region" description="Basic and acidic residues" evidence="2">
    <location>
        <begin position="1961"/>
        <end position="1982"/>
    </location>
</feature>
<evidence type="ECO:0000313" key="6">
    <source>
        <dbReference type="Proteomes" id="UP001364764"/>
    </source>
</evidence>
<dbReference type="SMART" id="SM00060">
    <property type="entry name" value="FN3"/>
    <property type="match status" value="10"/>
</dbReference>
<proteinExistence type="predicted"/>
<dbReference type="Proteomes" id="UP001364764">
    <property type="component" value="Plasmid pY5S7-1"/>
</dbReference>
<dbReference type="Pfam" id="PF00395">
    <property type="entry name" value="SLH"/>
    <property type="match status" value="3"/>
</dbReference>
<feature type="domain" description="SLH" evidence="4">
    <location>
        <begin position="1991"/>
        <end position="2054"/>
    </location>
</feature>
<reference evidence="5 6" key="1">
    <citation type="submission" date="2024-02" db="EMBL/GenBank/DDBJ databases">
        <title>Complete sequences of two Paenibacillus sp. strains and one Lysinibacillus strain isolated from the environment on STAA medium highlight biotechnological potential.</title>
        <authorList>
            <person name="Attere S.A."/>
            <person name="Piche L.C."/>
            <person name="Intertaglia L."/>
            <person name="Lami R."/>
            <person name="Charette S.J."/>
            <person name="Vincent A.T."/>
        </authorList>
    </citation>
    <scope>NUCLEOTIDE SEQUENCE [LARGE SCALE GENOMIC DNA]</scope>
    <source>
        <strain evidence="5 6">Y5S-7</strain>
        <plasmid evidence="5 6">pY5S7-1</plasmid>
    </source>
</reference>
<dbReference type="InterPro" id="IPR001119">
    <property type="entry name" value="SLH_dom"/>
</dbReference>
<evidence type="ECO:0000256" key="1">
    <source>
        <dbReference type="ARBA" id="ARBA00022737"/>
    </source>
</evidence>
<name>A0ABD8B324_PAEAM</name>
<evidence type="ECO:0000259" key="4">
    <source>
        <dbReference type="PROSITE" id="PS51272"/>
    </source>
</evidence>
<dbReference type="Pfam" id="PF00041">
    <property type="entry name" value="fn3"/>
    <property type="match status" value="1"/>
</dbReference>
<sequence length="2177" mass="238715">MKNTDFFTSNKKTKEGRYFKMNRLRKALILMLTIVITLSGMTIYPSNSQASVAHKWSMYTVKQGYAYWDIRGNIFKSDWITGYSSFTFDKNTGTFNLDGNYGQANTGVVYTYDDAPGNRGKIKYTRAYSEGMAESGVLEAYAAPIPDTLVGSVYSSVANTYPNNAVDPDGFYYKYEGTINNKVPVVEITTKGDMTYLNDQESFSISGTVQDPDSDNVLITGFIGGIGKSVEVHNTTSKSQWVLSWDISELPLGTYSPIISAEDGIDIVEVKYQGNITIKQQTYYYWSKFRVDKTPLISWARWTSDQHPNLPGFFTGYTTDPGMHSSKVTGTYFYTLTAQQPVGYIPHFNDNRNVIRYTRVSDRLYYQEDLHWAANGGQDIKGSLVQTNIKAAQNTYPVDGVHTDGFWYTRVGLVPNTNPVINVTQSGNKSINLKTGSDTFVISGTSTDADNDTLSISASIGGVEKQVVLSQTKDDKAWTLVWRTSEFSSSGTFSRPVITVDDGKGGISTATYTGNLIVNTDSLYYWDKYTTKNQVTSYRESKGTTYKSDIDNISGYRNYTFNSTTGEFSGVGEYQTAPTYPTWAGTRLYSIGYLRSMTEYEVTNLEQTQVTRHEAVANSTNKIKDTLVQSNILDVDKTYPDDGLHTDGFWYIKKSTTNMPPVLSVDNSDQNIGTASEKISLKGSAFDSEGDEISISATLNGITKSTSVTGAGTWKLDWAVNEVPEGTYTNVKINGNDGNRGTDTITYTGRINFDMVAPEKPEVTLSENAWTNKDVKLIAKHGVDIGSGADYTEYTRDGETWHKYNDPLVIGDSGEWTYQFRTKDKAGNVGQSTEVTVRVDKQAPTAPVLSLSEESYTQDPVTITLKNGTDDLSGAERTEVKVGTGNWTTYNGEMIVDEEGETEVWARTIDVAGNISPEATAKVLIDRTAPTEPSYTLSESQWTNKDVTFQLNGSQDASDVYYEYKIGDSPYTTGESGTITETGEHTITARAVDAVGLISPETQFDIRIDKELPDVDYAPNGLQWSLQGTDVQIKASDRLSGVIEPVYVEISQSGQPSEAWQVMPDNGKVTIEDKEGIWYVHTQVKDNAGNTGTHTSNPYQVQKAPDAPTLEATAISASEVKLSWDLPGGNRYTSGYTYTIKNMNTGTEKILEYPVHEYVDQQLQGGQIYNYQLTIRNHVGSAETQVSALTYPASPGVEISPVFRTPGEMLINIDSVPTATDYRLKLIDNQGQIIENGLVASTQKALTGLVPGSSYTVQVSAINDSGEGLATSVGFLTLPEAPTGFTAIEIKEDTVNSEWQSVTTATYYDLYRNNELLYNGGDLNYKDTGLIPGTAYEYVVAAGNETGEGDVSEPLNVMTLPEQDNSLKMHGFSTTGFTAQWNGVPSGIKYILQVYDLEQNLVAEYQGPNLEYTASGLEPGKEYSVSLVAFNRTGAGKAKIVRTVTLPSNVESVQVTGIGETEAEFNISSVTGATHYKIELNGEEFLTNDLNYVLSPLQGSTEYSGTVQAGNSSGWSEPTAFSFLTNPVRPALLTVKTFSETGMTLTWEEDKTASRYWITDEQGNRTDVTRSEFDVADLQPGSEYRFKVATENATGIGSESEIVWSTRTEAPELERVDVQNSDATLSWTEPQGAFRYEITDKTSGQVYYSGSEPVAHLAQLQVGYVYNLTLSAFNKTDHASKGVLVKLVTRAELNNSNVKITDVKSHSVTMEIETAGQEIQEFVILRNGVQITKVEAGSQVSYTDTEVEPGKKYEYEIMPVNEGGEGKGVKLTALTATKQVSAPEVKSGDDWAEISFQAVEQASEYVVLDKNGTELWRGDTLPIRLEGLEQGTKTILNIVTENAAGYPSAPVSVPVWTLPSVPMGIESSASERSITLNFSNVMTEGLTNFVIYKAGKEVGRVGAGEKSWTDKNLTPNTEHVYEVRAVNLGGESTKGIKVEQTTKQEQPVNPGSPSAPTPPTNHDKDSDNPENDKPDDVVKGDQQDNEQSGSVSGVFKDVSDSSFAKNEIETLAKDGVIKGISTNAFAPNKEITRMEFAALIARVLNASPDESITMPFQDVKDNAWYSAELNAAIVNGIAKGFNRNEFRPNAVINREQAAKMMVNVLIKGGITPSTTAQRFSDDSDIAVWALADVKMATGQKFVQGYPDNTFRPKHGLTRAEASVMIYRLRDHLNSISK</sequence>
<gene>
    <name evidence="5" type="ORF">V6668_31030</name>
</gene>
<protein>
    <submittedName>
        <fullName evidence="5">S-layer homology domain-containing protein</fullName>
    </submittedName>
</protein>
<feature type="domain" description="Fibronectin type-III" evidence="3">
    <location>
        <begin position="1529"/>
        <end position="1611"/>
    </location>
</feature>
<dbReference type="EMBL" id="CP145893">
    <property type="protein sequence ID" value="WWP24085.1"/>
    <property type="molecule type" value="Genomic_DNA"/>
</dbReference>
<dbReference type="InterPro" id="IPR013783">
    <property type="entry name" value="Ig-like_fold"/>
</dbReference>
<dbReference type="GeneID" id="93480005"/>
<geneLocation type="plasmid" evidence="5 6">
    <name>pY5S7-1</name>
</geneLocation>
<dbReference type="NCBIfam" id="NF047446">
    <property type="entry name" value="barrel_OmpL47"/>
    <property type="match status" value="1"/>
</dbReference>
<evidence type="ECO:0000313" key="5">
    <source>
        <dbReference type="EMBL" id="WWP24085.1"/>
    </source>
</evidence>
<dbReference type="RefSeq" id="WP_338709178.1">
    <property type="nucleotide sequence ID" value="NZ_CP145893.1"/>
</dbReference>
<accession>A0ABD8B324</accession>
<evidence type="ECO:0000256" key="2">
    <source>
        <dbReference type="SAM" id="MobiDB-lite"/>
    </source>
</evidence>